<organism evidence="1 2">
    <name type="scientific">Zarea fungicola</name>
    <dbReference type="NCBI Taxonomy" id="93591"/>
    <lineage>
        <taxon>Eukaryota</taxon>
        <taxon>Fungi</taxon>
        <taxon>Dikarya</taxon>
        <taxon>Ascomycota</taxon>
        <taxon>Pezizomycotina</taxon>
        <taxon>Sordariomycetes</taxon>
        <taxon>Hypocreomycetidae</taxon>
        <taxon>Hypocreales</taxon>
        <taxon>Cordycipitaceae</taxon>
        <taxon>Zarea</taxon>
    </lineage>
</organism>
<proteinExistence type="predicted"/>
<evidence type="ECO:0000313" key="2">
    <source>
        <dbReference type="Proteomes" id="UP001143910"/>
    </source>
</evidence>
<gene>
    <name evidence="1" type="ORF">NQ176_g5576</name>
</gene>
<sequence>MPIYHFEHAISLSQAQKLALVKAITDWHATTFRAPRFIVNVRFVNVSSGLLSDTYVGGAPRQINRLFVALRSGAGRTPAQLEGIADKLEGFWNDTVGSGTIEKKLRGVFIQGTIDSAKEAGFHLPLAFGQPGHFEQWVKDNRGKFQELADGGDPDAAQVIGEIQTPEQR</sequence>
<comment type="caution">
    <text evidence="1">The sequence shown here is derived from an EMBL/GenBank/DDBJ whole genome shotgun (WGS) entry which is preliminary data.</text>
</comment>
<dbReference type="Proteomes" id="UP001143910">
    <property type="component" value="Unassembled WGS sequence"/>
</dbReference>
<protein>
    <submittedName>
        <fullName evidence="1">Uncharacterized protein</fullName>
    </submittedName>
</protein>
<keyword evidence="2" id="KW-1185">Reference proteome</keyword>
<evidence type="ECO:0000313" key="1">
    <source>
        <dbReference type="EMBL" id="KAJ2975339.1"/>
    </source>
</evidence>
<name>A0ACC1NA62_9HYPO</name>
<dbReference type="EMBL" id="JANJQO010000720">
    <property type="protein sequence ID" value="KAJ2975339.1"/>
    <property type="molecule type" value="Genomic_DNA"/>
</dbReference>
<reference evidence="1" key="1">
    <citation type="submission" date="2022-08" db="EMBL/GenBank/DDBJ databases">
        <title>Genome Sequence of Lecanicillium fungicola.</title>
        <authorList>
            <person name="Buettner E."/>
        </authorList>
    </citation>
    <scope>NUCLEOTIDE SEQUENCE</scope>
    <source>
        <strain evidence="1">Babe33</strain>
    </source>
</reference>
<accession>A0ACC1NA62</accession>